<evidence type="ECO:0000313" key="3">
    <source>
        <dbReference type="Proteomes" id="UP000076563"/>
    </source>
</evidence>
<dbReference type="EMBL" id="LQRA01000046">
    <property type="protein sequence ID" value="KZE80858.1"/>
    <property type="molecule type" value="Genomic_DNA"/>
</dbReference>
<protein>
    <submittedName>
        <fullName evidence="2">Acetyltransferase</fullName>
    </submittedName>
</protein>
<keyword evidence="2" id="KW-0808">Transferase</keyword>
<organism evidence="2 3">
    <name type="scientific">Paenibacillus elgii</name>
    <dbReference type="NCBI Taxonomy" id="189691"/>
    <lineage>
        <taxon>Bacteria</taxon>
        <taxon>Bacillati</taxon>
        <taxon>Bacillota</taxon>
        <taxon>Bacilli</taxon>
        <taxon>Bacillales</taxon>
        <taxon>Paenibacillaceae</taxon>
        <taxon>Paenibacillus</taxon>
    </lineage>
</organism>
<feature type="domain" description="VOC" evidence="1">
    <location>
        <begin position="38"/>
        <end position="152"/>
    </location>
</feature>
<dbReference type="SUPFAM" id="SSF54593">
    <property type="entry name" value="Glyoxalase/Bleomycin resistance protein/Dihydroxybiphenyl dioxygenase"/>
    <property type="match status" value="1"/>
</dbReference>
<dbReference type="Gene3D" id="3.10.180.10">
    <property type="entry name" value="2,3-Dihydroxybiphenyl 1,2-Dioxygenase, domain 1"/>
    <property type="match status" value="1"/>
</dbReference>
<keyword evidence="3" id="KW-1185">Reference proteome</keyword>
<name>A0A163Z2C7_9BACL</name>
<evidence type="ECO:0000259" key="1">
    <source>
        <dbReference type="PROSITE" id="PS51819"/>
    </source>
</evidence>
<evidence type="ECO:0000313" key="2">
    <source>
        <dbReference type="EMBL" id="KZE80858.1"/>
    </source>
</evidence>
<dbReference type="Proteomes" id="UP000076563">
    <property type="component" value="Unassembled WGS sequence"/>
</dbReference>
<dbReference type="OrthoDB" id="2184229at2"/>
<reference evidence="3" key="1">
    <citation type="submission" date="2016-01" db="EMBL/GenBank/DDBJ databases">
        <title>Draft genome of Chromobacterium sp. F49.</title>
        <authorList>
            <person name="Hong K.W."/>
        </authorList>
    </citation>
    <scope>NUCLEOTIDE SEQUENCE [LARGE SCALE GENOMIC DNA]</scope>
    <source>
        <strain evidence="3">M63</strain>
    </source>
</reference>
<comment type="caution">
    <text evidence="2">The sequence shown here is derived from an EMBL/GenBank/DDBJ whole genome shotgun (WGS) entry which is preliminary data.</text>
</comment>
<dbReference type="GO" id="GO:0016740">
    <property type="term" value="F:transferase activity"/>
    <property type="evidence" value="ECO:0007669"/>
    <property type="project" value="UniProtKB-KW"/>
</dbReference>
<dbReference type="InterPro" id="IPR037523">
    <property type="entry name" value="VOC_core"/>
</dbReference>
<dbReference type="AlphaFoldDB" id="A0A163Z2C7"/>
<proteinExistence type="predicted"/>
<sequence>MRNRVRFYHRIPFLVTGTRSSNSNASKEVFQMIKHIKRIDTVFVPVTDISRSKEWYMNLFNFRVVYESPDGSYVGFRFNESGPLQTGLTLYQTDQLPESRHIAFNFYTTDVDASYAYFTERQVRTSEIHGAGGMRFFDAWDPDGNGIGVVTFPE</sequence>
<gene>
    <name evidence="2" type="ORF">AV654_10930</name>
</gene>
<dbReference type="InterPro" id="IPR004360">
    <property type="entry name" value="Glyas_Fos-R_dOase_dom"/>
</dbReference>
<dbReference type="InterPro" id="IPR029068">
    <property type="entry name" value="Glyas_Bleomycin-R_OHBP_Dase"/>
</dbReference>
<dbReference type="Pfam" id="PF00903">
    <property type="entry name" value="Glyoxalase"/>
    <property type="match status" value="1"/>
</dbReference>
<dbReference type="eggNOG" id="COG0346">
    <property type="taxonomic scope" value="Bacteria"/>
</dbReference>
<accession>A0A163Z2C7</accession>
<dbReference type="STRING" id="1007103.GCA_000213315_01298"/>
<dbReference type="PROSITE" id="PS51819">
    <property type="entry name" value="VOC"/>
    <property type="match status" value="1"/>
</dbReference>
<dbReference type="CDD" id="cd06587">
    <property type="entry name" value="VOC"/>
    <property type="match status" value="1"/>
</dbReference>